<dbReference type="PANTHER" id="PTHR46600:SF11">
    <property type="entry name" value="THAP DOMAIN-CONTAINING PROTEIN 10"/>
    <property type="match status" value="1"/>
</dbReference>
<dbReference type="SMART" id="SM00980">
    <property type="entry name" value="THAP"/>
    <property type="match status" value="1"/>
</dbReference>
<evidence type="ECO:0000259" key="7">
    <source>
        <dbReference type="PROSITE" id="PS50950"/>
    </source>
</evidence>
<keyword evidence="4 5" id="KW-0238">DNA-binding</keyword>
<dbReference type="EMBL" id="GEZM01042259">
    <property type="protein sequence ID" value="JAV80004.1"/>
    <property type="molecule type" value="Transcribed_RNA"/>
</dbReference>
<evidence type="ECO:0000256" key="4">
    <source>
        <dbReference type="ARBA" id="ARBA00023125"/>
    </source>
</evidence>
<feature type="coiled-coil region" evidence="6">
    <location>
        <begin position="134"/>
        <end position="168"/>
    </location>
</feature>
<proteinExistence type="predicted"/>
<dbReference type="PANTHER" id="PTHR46600">
    <property type="entry name" value="THAP DOMAIN-CONTAINING"/>
    <property type="match status" value="1"/>
</dbReference>
<dbReference type="Pfam" id="PF05485">
    <property type="entry name" value="THAP"/>
    <property type="match status" value="1"/>
</dbReference>
<evidence type="ECO:0000256" key="1">
    <source>
        <dbReference type="ARBA" id="ARBA00022723"/>
    </source>
</evidence>
<evidence type="ECO:0000256" key="3">
    <source>
        <dbReference type="ARBA" id="ARBA00022833"/>
    </source>
</evidence>
<reference evidence="8" key="1">
    <citation type="journal article" date="2016" name="Sci. Rep.">
        <title>Molecular characterization of firefly nuptial gifts: a multi-omics approach sheds light on postcopulatory sexual selection.</title>
        <authorList>
            <person name="Al-Wathiqui N."/>
            <person name="Fallon T.R."/>
            <person name="South A."/>
            <person name="Weng J.K."/>
            <person name="Lewis S.M."/>
        </authorList>
    </citation>
    <scope>NUCLEOTIDE SEQUENCE</scope>
</reference>
<evidence type="ECO:0000313" key="8">
    <source>
        <dbReference type="EMBL" id="JAV80004.1"/>
    </source>
</evidence>
<keyword evidence="6" id="KW-0175">Coiled coil</keyword>
<evidence type="ECO:0000256" key="5">
    <source>
        <dbReference type="PROSITE-ProRule" id="PRU00309"/>
    </source>
</evidence>
<dbReference type="AlphaFoldDB" id="A0A1Y1M2D5"/>
<name>A0A1Y1M2D5_PHOPY</name>
<protein>
    <recommendedName>
        <fullName evidence="7">THAP-type domain-containing protein</fullName>
    </recommendedName>
</protein>
<feature type="domain" description="THAP-type" evidence="7">
    <location>
        <begin position="1"/>
        <end position="80"/>
    </location>
</feature>
<keyword evidence="1" id="KW-0479">Metal-binding</keyword>
<dbReference type="InterPro" id="IPR006612">
    <property type="entry name" value="THAP_Znf"/>
</dbReference>
<keyword evidence="3" id="KW-0862">Zinc</keyword>
<dbReference type="GO" id="GO:0043565">
    <property type="term" value="F:sequence-specific DNA binding"/>
    <property type="evidence" value="ECO:0007669"/>
    <property type="project" value="InterPro"/>
</dbReference>
<dbReference type="PROSITE" id="PS50950">
    <property type="entry name" value="ZF_THAP"/>
    <property type="match status" value="1"/>
</dbReference>
<evidence type="ECO:0000256" key="2">
    <source>
        <dbReference type="ARBA" id="ARBA00022771"/>
    </source>
</evidence>
<evidence type="ECO:0000256" key="6">
    <source>
        <dbReference type="SAM" id="Coils"/>
    </source>
</evidence>
<dbReference type="SUPFAM" id="SSF57716">
    <property type="entry name" value="Glucocorticoid receptor-like (DNA-binding domain)"/>
    <property type="match status" value="1"/>
</dbReference>
<dbReference type="InterPro" id="IPR026516">
    <property type="entry name" value="THAP1/10"/>
</dbReference>
<accession>A0A1Y1M2D5</accession>
<dbReference type="GO" id="GO:0008270">
    <property type="term" value="F:zinc ion binding"/>
    <property type="evidence" value="ECO:0007669"/>
    <property type="project" value="UniProtKB-KW"/>
</dbReference>
<keyword evidence="2 5" id="KW-0863">Zinc-finger</keyword>
<sequence length="251" mass="29129">MTGCCVPNCKNRSEQGFRLFRIPRNKSNDEKTNLWIKFVNRGELSLSACICEVHFEEHHFESARADNRKLLRWNAVPTIGACENLSPKIEIINKSHLEIIDHCTTNDVDSFVKLEDDVGEAPTETEDSVNNVQLGQLKTKLKNAHHKISRLENKIKEMEERYSCIFSEDQLKFVKYGNHRGEEWSDRTINKGLKLYMTCGAKGYEEIRRQGLPYPSIRTLQHRMHAMKYEILEDDEYKVTLKADGIPDNDI</sequence>
<organism evidence="8">
    <name type="scientific">Photinus pyralis</name>
    <name type="common">Common eastern firefly</name>
    <name type="synonym">Lampyris pyralis</name>
    <dbReference type="NCBI Taxonomy" id="7054"/>
    <lineage>
        <taxon>Eukaryota</taxon>
        <taxon>Metazoa</taxon>
        <taxon>Ecdysozoa</taxon>
        <taxon>Arthropoda</taxon>
        <taxon>Hexapoda</taxon>
        <taxon>Insecta</taxon>
        <taxon>Pterygota</taxon>
        <taxon>Neoptera</taxon>
        <taxon>Endopterygota</taxon>
        <taxon>Coleoptera</taxon>
        <taxon>Polyphaga</taxon>
        <taxon>Elateriformia</taxon>
        <taxon>Elateroidea</taxon>
        <taxon>Lampyridae</taxon>
        <taxon>Lampyrinae</taxon>
        <taxon>Photinus</taxon>
    </lineage>
</organism>